<gene>
    <name evidence="7" type="ORF">QFW77_11415</name>
</gene>
<name>A0ABT6JAI6_9GAMM</name>
<evidence type="ECO:0000256" key="3">
    <source>
        <dbReference type="ARBA" id="ARBA00022989"/>
    </source>
</evidence>
<protein>
    <submittedName>
        <fullName evidence="7">Calcium/sodium antiporter</fullName>
    </submittedName>
</protein>
<dbReference type="InterPro" id="IPR004481">
    <property type="entry name" value="K/Na/Ca-exchanger"/>
</dbReference>
<accession>A0ABT6JAI6</accession>
<dbReference type="Gene3D" id="1.20.1420.30">
    <property type="entry name" value="NCX, central ion-binding region"/>
    <property type="match status" value="1"/>
</dbReference>
<dbReference type="InterPro" id="IPR004837">
    <property type="entry name" value="NaCa_Exmemb"/>
</dbReference>
<feature type="transmembrane region" description="Helical" evidence="5">
    <location>
        <begin position="330"/>
        <end position="351"/>
    </location>
</feature>
<evidence type="ECO:0000313" key="7">
    <source>
        <dbReference type="EMBL" id="MDH5823595.1"/>
    </source>
</evidence>
<feature type="transmembrane region" description="Helical" evidence="5">
    <location>
        <begin position="104"/>
        <end position="120"/>
    </location>
</feature>
<comment type="subcellular location">
    <subcellularLocation>
        <location evidence="1">Membrane</location>
        <topology evidence="1">Multi-pass membrane protein</topology>
    </subcellularLocation>
</comment>
<dbReference type="Pfam" id="PF01699">
    <property type="entry name" value="Na_Ca_ex"/>
    <property type="match status" value="2"/>
</dbReference>
<reference evidence="7 8" key="1">
    <citation type="submission" date="2023-04" db="EMBL/GenBank/DDBJ databases">
        <title>Luteimonas endophyticus RD2P54.</title>
        <authorList>
            <person name="Sun J.-Q."/>
        </authorList>
    </citation>
    <scope>NUCLEOTIDE SEQUENCE [LARGE SCALE GENOMIC DNA]</scope>
    <source>
        <strain evidence="7 8">RD2P54</strain>
    </source>
</reference>
<feature type="domain" description="Sodium/calcium exchanger membrane region" evidence="6">
    <location>
        <begin position="177"/>
        <end position="319"/>
    </location>
</feature>
<feature type="transmembrane region" description="Helical" evidence="5">
    <location>
        <begin position="126"/>
        <end position="144"/>
    </location>
</feature>
<keyword evidence="2 5" id="KW-0812">Transmembrane</keyword>
<feature type="transmembrane region" description="Helical" evidence="5">
    <location>
        <begin position="241"/>
        <end position="262"/>
    </location>
</feature>
<evidence type="ECO:0000256" key="5">
    <source>
        <dbReference type="SAM" id="Phobius"/>
    </source>
</evidence>
<dbReference type="PANTHER" id="PTHR10846">
    <property type="entry name" value="SODIUM/POTASSIUM/CALCIUM EXCHANGER"/>
    <property type="match status" value="1"/>
</dbReference>
<feature type="transmembrane region" description="Helical" evidence="5">
    <location>
        <begin position="27"/>
        <end position="46"/>
    </location>
</feature>
<dbReference type="Gene3D" id="6.10.280.80">
    <property type="entry name" value="NCX, peripheral helical region"/>
    <property type="match status" value="1"/>
</dbReference>
<feature type="domain" description="Sodium/calcium exchanger membrane region" evidence="6">
    <location>
        <begin position="4"/>
        <end position="143"/>
    </location>
</feature>
<comment type="caution">
    <text evidence="7">The sequence shown here is derived from an EMBL/GenBank/DDBJ whole genome shotgun (WGS) entry which is preliminary data.</text>
</comment>
<evidence type="ECO:0000259" key="6">
    <source>
        <dbReference type="Pfam" id="PF01699"/>
    </source>
</evidence>
<evidence type="ECO:0000313" key="8">
    <source>
        <dbReference type="Proteomes" id="UP001156940"/>
    </source>
</evidence>
<feature type="transmembrane region" description="Helical" evidence="5">
    <location>
        <begin position="274"/>
        <end position="294"/>
    </location>
</feature>
<keyword evidence="4 5" id="KW-0472">Membrane</keyword>
<dbReference type="PANTHER" id="PTHR10846:SF8">
    <property type="entry name" value="INNER MEMBRANE PROTEIN YRBG"/>
    <property type="match status" value="1"/>
</dbReference>
<evidence type="ECO:0000256" key="4">
    <source>
        <dbReference type="ARBA" id="ARBA00023136"/>
    </source>
</evidence>
<dbReference type="NCBIfam" id="TIGR00367">
    <property type="entry name" value="calcium/sodium antiporter"/>
    <property type="match status" value="1"/>
</dbReference>
<feature type="transmembrane region" description="Helical" evidence="5">
    <location>
        <begin position="77"/>
        <end position="97"/>
    </location>
</feature>
<dbReference type="Proteomes" id="UP001156940">
    <property type="component" value="Unassembled WGS sequence"/>
</dbReference>
<sequence length="359" mass="36549">MLTFVLLAAGLVALVLGAELLVRGASRLALSLGISPLVVGLTIVAVGTSSPEVAVSVGAAVGGQTDIAVGNVVGSNIFNVLLILGLSALIIPLAVNAQIVRQEVPIMIGASLLLLTFGLDGRVGRVEAGTLLALLVAYVGFLIVQSRREQQAGADAAAATGAMPVDKPATRNVPLQLLWICAGLGLLVLGSNLLVDASIALASAIGVSDVVIGLTIVAAGTSMPEVATSIMAALRGERDIAIGNVVGSNIFNILGCLGLAGVVSSAGLPLAPSLLNFDLWVMLAVAFACLPVFLTGRTIARWEGAIFVFYYVAYVAYLILAAQQHDALEAFSGVMLGFVVPITVITLVVAVSRPAARPE</sequence>
<keyword evidence="3 5" id="KW-1133">Transmembrane helix</keyword>
<dbReference type="EMBL" id="JARXRM010000035">
    <property type="protein sequence ID" value="MDH5823595.1"/>
    <property type="molecule type" value="Genomic_DNA"/>
</dbReference>
<feature type="transmembrane region" description="Helical" evidence="5">
    <location>
        <begin position="306"/>
        <end position="324"/>
    </location>
</feature>
<dbReference type="InterPro" id="IPR044880">
    <property type="entry name" value="NCX_ion-bd_dom_sf"/>
</dbReference>
<evidence type="ECO:0000256" key="2">
    <source>
        <dbReference type="ARBA" id="ARBA00022692"/>
    </source>
</evidence>
<keyword evidence="8" id="KW-1185">Reference proteome</keyword>
<feature type="transmembrane region" description="Helical" evidence="5">
    <location>
        <begin position="201"/>
        <end position="220"/>
    </location>
</feature>
<feature type="transmembrane region" description="Helical" evidence="5">
    <location>
        <begin position="177"/>
        <end position="195"/>
    </location>
</feature>
<dbReference type="RefSeq" id="WP_280574826.1">
    <property type="nucleotide sequence ID" value="NZ_JARXRM010000035.1"/>
</dbReference>
<proteinExistence type="predicted"/>
<evidence type="ECO:0000256" key="1">
    <source>
        <dbReference type="ARBA" id="ARBA00004141"/>
    </source>
</evidence>
<organism evidence="7 8">
    <name type="scientific">Luteimonas endophytica</name>
    <dbReference type="NCBI Taxonomy" id="3042023"/>
    <lineage>
        <taxon>Bacteria</taxon>
        <taxon>Pseudomonadati</taxon>
        <taxon>Pseudomonadota</taxon>
        <taxon>Gammaproteobacteria</taxon>
        <taxon>Lysobacterales</taxon>
        <taxon>Lysobacteraceae</taxon>
        <taxon>Luteimonas</taxon>
    </lineage>
</organism>